<feature type="transmembrane region" description="Helical" evidence="9">
    <location>
        <begin position="68"/>
        <end position="101"/>
    </location>
</feature>
<feature type="transmembrane region" description="Helical" evidence="9">
    <location>
        <begin position="139"/>
        <end position="160"/>
    </location>
</feature>
<dbReference type="OrthoDB" id="10261452at2759"/>
<dbReference type="GO" id="GO:0030594">
    <property type="term" value="F:neurotransmitter receptor activity"/>
    <property type="evidence" value="ECO:0007669"/>
    <property type="project" value="TreeGrafter"/>
</dbReference>
<evidence type="ECO:0000313" key="11">
    <source>
        <dbReference type="EMBL" id="KAG9329457.1"/>
    </source>
</evidence>
<dbReference type="Gene3D" id="1.20.1070.10">
    <property type="entry name" value="Rhodopsin 7-helix transmembrane proteins"/>
    <property type="match status" value="2"/>
</dbReference>
<organism evidence="11 12">
    <name type="scientific">Albula glossodonta</name>
    <name type="common">roundjaw bonefish</name>
    <dbReference type="NCBI Taxonomy" id="121402"/>
    <lineage>
        <taxon>Eukaryota</taxon>
        <taxon>Metazoa</taxon>
        <taxon>Chordata</taxon>
        <taxon>Craniata</taxon>
        <taxon>Vertebrata</taxon>
        <taxon>Euteleostomi</taxon>
        <taxon>Actinopterygii</taxon>
        <taxon>Neopterygii</taxon>
        <taxon>Teleostei</taxon>
        <taxon>Albuliformes</taxon>
        <taxon>Albulidae</taxon>
        <taxon>Albula</taxon>
    </lineage>
</organism>
<evidence type="ECO:0000256" key="8">
    <source>
        <dbReference type="ARBA" id="ARBA00023224"/>
    </source>
</evidence>
<evidence type="ECO:0000256" key="5">
    <source>
        <dbReference type="ARBA" id="ARBA00023040"/>
    </source>
</evidence>
<evidence type="ECO:0000256" key="2">
    <source>
        <dbReference type="ARBA" id="ARBA00022475"/>
    </source>
</evidence>
<dbReference type="GO" id="GO:0045031">
    <property type="term" value="F:G protein-coupled ATP receptor activity"/>
    <property type="evidence" value="ECO:0007669"/>
    <property type="project" value="TreeGrafter"/>
</dbReference>
<keyword evidence="2" id="KW-1003">Cell membrane</keyword>
<dbReference type="EMBL" id="JAFBMS010001182">
    <property type="protein sequence ID" value="KAG9329457.1"/>
    <property type="molecule type" value="Genomic_DNA"/>
</dbReference>
<dbReference type="PROSITE" id="PS50262">
    <property type="entry name" value="G_PROTEIN_RECEP_F1_2"/>
    <property type="match status" value="2"/>
</dbReference>
<evidence type="ECO:0000256" key="1">
    <source>
        <dbReference type="ARBA" id="ARBA00004651"/>
    </source>
</evidence>
<dbReference type="AlphaFoldDB" id="A0A8T2MYH7"/>
<evidence type="ECO:0000259" key="10">
    <source>
        <dbReference type="PROSITE" id="PS50262"/>
    </source>
</evidence>
<feature type="domain" description="G-protein coupled receptors family 1 profile" evidence="10">
    <location>
        <begin position="134"/>
        <end position="201"/>
    </location>
</feature>
<dbReference type="PRINTS" id="PR00237">
    <property type="entry name" value="GPCRRHODOPSN"/>
</dbReference>
<dbReference type="InterPro" id="IPR000276">
    <property type="entry name" value="GPCR_Rhodpsn"/>
</dbReference>
<evidence type="ECO:0000256" key="4">
    <source>
        <dbReference type="ARBA" id="ARBA00022989"/>
    </source>
</evidence>
<dbReference type="PANTHER" id="PTHR24231:SF46">
    <property type="entry name" value="P2Y PURINOCEPTOR 11"/>
    <property type="match status" value="1"/>
</dbReference>
<evidence type="ECO:0000256" key="9">
    <source>
        <dbReference type="SAM" id="Phobius"/>
    </source>
</evidence>
<keyword evidence="4 9" id="KW-1133">Transmembrane helix</keyword>
<gene>
    <name evidence="11" type="ORF">JZ751_004694</name>
</gene>
<keyword evidence="12" id="KW-1185">Reference proteome</keyword>
<comment type="caution">
    <text evidence="11">The sequence shown here is derived from an EMBL/GenBank/DDBJ whole genome shotgun (WGS) entry which is preliminary data.</text>
</comment>
<feature type="non-terminal residue" evidence="11">
    <location>
        <position position="1"/>
    </location>
</feature>
<dbReference type="GO" id="GO:0019722">
    <property type="term" value="P:calcium-mediated signaling"/>
    <property type="evidence" value="ECO:0007669"/>
    <property type="project" value="TreeGrafter"/>
</dbReference>
<feature type="domain" description="G-protein coupled receptors family 1 profile" evidence="10">
    <location>
        <begin position="17"/>
        <end position="131"/>
    </location>
</feature>
<keyword evidence="6 9" id="KW-0472">Membrane</keyword>
<dbReference type="GO" id="GO:0005886">
    <property type="term" value="C:plasma membrane"/>
    <property type="evidence" value="ECO:0007669"/>
    <property type="project" value="UniProtKB-SubCell"/>
</dbReference>
<protein>
    <recommendedName>
        <fullName evidence="10">G-protein coupled receptors family 1 profile domain-containing protein</fullName>
    </recommendedName>
</protein>
<evidence type="ECO:0000256" key="3">
    <source>
        <dbReference type="ARBA" id="ARBA00022692"/>
    </source>
</evidence>
<evidence type="ECO:0000256" key="6">
    <source>
        <dbReference type="ARBA" id="ARBA00023136"/>
    </source>
</evidence>
<dbReference type="Proteomes" id="UP000824540">
    <property type="component" value="Unassembled WGS sequence"/>
</dbReference>
<feature type="transmembrane region" description="Helical" evidence="9">
    <location>
        <begin position="35"/>
        <end position="62"/>
    </location>
</feature>
<dbReference type="InterPro" id="IPR017452">
    <property type="entry name" value="GPCR_Rhodpsn_7TM"/>
</dbReference>
<dbReference type="Pfam" id="PF00001">
    <property type="entry name" value="7tm_1"/>
    <property type="match status" value="1"/>
</dbReference>
<keyword evidence="5" id="KW-0297">G-protein coupled receptor</keyword>
<evidence type="ECO:0000313" key="12">
    <source>
        <dbReference type="Proteomes" id="UP000824540"/>
    </source>
</evidence>
<keyword evidence="3 9" id="KW-0812">Transmembrane</keyword>
<sequence>MKNNITRKISTQKALAGSSVGLWLMLTRSRQERHAGLVFSVNLAVSDLLYAASLSLLAYYYFNKKHWVFGLVLCKLHCFVFTCNLYGSMFFIACISVTRYLAIAHPFYTHRYSELKHAYIASLVVWVNSSLTDSEKKKLIRLAAVVVVMYTVSFIPYHVLRNLNWHLKLNPETAFNRPVYWSYQVTKALVALNPCLHPLLYAALLDSVRRLCGGSV</sequence>
<dbReference type="PRINTS" id="PR01157">
    <property type="entry name" value="P2YPURNOCPTR"/>
</dbReference>
<reference evidence="11" key="1">
    <citation type="thesis" date="2021" institute="BYU ScholarsArchive" country="Provo, UT, USA">
        <title>Applications of and Algorithms for Genome Assembly and Genomic Analyses with an Emphasis on Marine Teleosts.</title>
        <authorList>
            <person name="Pickett B.D."/>
        </authorList>
    </citation>
    <scope>NUCLEOTIDE SEQUENCE</scope>
    <source>
        <strain evidence="11">HI-2016</strain>
    </source>
</reference>
<evidence type="ECO:0000256" key="7">
    <source>
        <dbReference type="ARBA" id="ARBA00023170"/>
    </source>
</evidence>
<name>A0A8T2MYH7_9TELE</name>
<comment type="subcellular location">
    <subcellularLocation>
        <location evidence="1">Cell membrane</location>
        <topology evidence="1">Multi-pass membrane protein</topology>
    </subcellularLocation>
</comment>
<dbReference type="SUPFAM" id="SSF81321">
    <property type="entry name" value="Family A G protein-coupled receptor-like"/>
    <property type="match status" value="1"/>
</dbReference>
<keyword evidence="7" id="KW-0675">Receptor</keyword>
<keyword evidence="8" id="KW-0807">Transducer</keyword>
<dbReference type="PANTHER" id="PTHR24231">
    <property type="entry name" value="PURINOCEPTOR-RELATED G-PROTEIN COUPLED RECEPTOR"/>
    <property type="match status" value="1"/>
</dbReference>
<accession>A0A8T2MYH7</accession>
<proteinExistence type="predicted"/>